<gene>
    <name evidence="1" type="ORF">DCO56_12420</name>
</gene>
<reference evidence="1 2" key="1">
    <citation type="submission" date="2018-04" db="EMBL/GenBank/DDBJ databases">
        <title>Sphingobacterium sp. M46 Genome.</title>
        <authorList>
            <person name="Cheng J."/>
            <person name="Li Y."/>
        </authorList>
    </citation>
    <scope>NUCLEOTIDE SEQUENCE [LARGE SCALE GENOMIC DNA]</scope>
    <source>
        <strain evidence="1 2">M46</strain>
    </source>
</reference>
<keyword evidence="2" id="KW-1185">Reference proteome</keyword>
<accession>A0A363NTR0</accession>
<evidence type="ECO:0000313" key="2">
    <source>
        <dbReference type="Proteomes" id="UP000250831"/>
    </source>
</evidence>
<sequence>MRDSIELSHAIPADVDPLVYFDLFGIRFLRVIPMAGKSSPMSQIKQLIRLKQQGYSLASGNRFRTFNVMDDCSREILCIEIATSISSLRAARTLVFHFATTVSTPFSDSWDWTFLIFVTN</sequence>
<proteinExistence type="predicted"/>
<name>A0A363NTR0_9SPHI</name>
<dbReference type="Proteomes" id="UP000250831">
    <property type="component" value="Unassembled WGS sequence"/>
</dbReference>
<organism evidence="1 2">
    <name type="scientific">Sphingobacterium athyrii</name>
    <dbReference type="NCBI Taxonomy" id="2152717"/>
    <lineage>
        <taxon>Bacteria</taxon>
        <taxon>Pseudomonadati</taxon>
        <taxon>Bacteroidota</taxon>
        <taxon>Sphingobacteriia</taxon>
        <taxon>Sphingobacteriales</taxon>
        <taxon>Sphingobacteriaceae</taxon>
        <taxon>Sphingobacterium</taxon>
    </lineage>
</organism>
<comment type="caution">
    <text evidence="1">The sequence shown here is derived from an EMBL/GenBank/DDBJ whole genome shotgun (WGS) entry which is preliminary data.</text>
</comment>
<protein>
    <recommendedName>
        <fullName evidence="3">Integrase catalytic domain-containing protein</fullName>
    </recommendedName>
</protein>
<dbReference type="AlphaFoldDB" id="A0A363NTR0"/>
<evidence type="ECO:0000313" key="1">
    <source>
        <dbReference type="EMBL" id="PUV24164.1"/>
    </source>
</evidence>
<evidence type="ECO:0008006" key="3">
    <source>
        <dbReference type="Google" id="ProtNLM"/>
    </source>
</evidence>
<dbReference type="EMBL" id="QCXX01000003">
    <property type="protein sequence ID" value="PUV24164.1"/>
    <property type="molecule type" value="Genomic_DNA"/>
</dbReference>